<name>A0A8T2DUC9_ARASU</name>
<keyword evidence="2" id="KW-1185">Reference proteome</keyword>
<dbReference type="OrthoDB" id="1030068at2759"/>
<proteinExistence type="predicted"/>
<accession>A0A8T2DUC9</accession>
<dbReference type="Pfam" id="PF04776">
    <property type="entry name" value="protein_MS5"/>
    <property type="match status" value="1"/>
</dbReference>
<dbReference type="NCBIfam" id="TIGR01572">
    <property type="entry name" value="A_thl_para_3677"/>
    <property type="match status" value="1"/>
</dbReference>
<dbReference type="PANTHER" id="PTHR31260:SF74">
    <property type="entry name" value="(RAPE) HYPOTHETICAL PROTEIN"/>
    <property type="match status" value="1"/>
</dbReference>
<dbReference type="PANTHER" id="PTHR31260">
    <property type="entry name" value="CYSTATIN/MONELLIN SUPERFAMILY PROTEIN"/>
    <property type="match status" value="1"/>
</dbReference>
<protein>
    <submittedName>
        <fullName evidence="1">Protein MS5</fullName>
    </submittedName>
</protein>
<reference evidence="1 2" key="1">
    <citation type="submission" date="2020-12" db="EMBL/GenBank/DDBJ databases">
        <title>Concerted genomic and epigenomic changes stabilize Arabidopsis allopolyploids.</title>
        <authorList>
            <person name="Chen Z."/>
        </authorList>
    </citation>
    <scope>NUCLEOTIDE SEQUENCE [LARGE SCALE GENOMIC DNA]</scope>
    <source>
        <strain evidence="1">As9502</strain>
        <tissue evidence="1">Leaf</tissue>
    </source>
</reference>
<evidence type="ECO:0000313" key="1">
    <source>
        <dbReference type="EMBL" id="KAG7614092.1"/>
    </source>
</evidence>
<comment type="caution">
    <text evidence="1">The sequence shown here is derived from an EMBL/GenBank/DDBJ whole genome shotgun (WGS) entry which is preliminary data.</text>
</comment>
<sequence>MEEEEVDGIPVNEFGRLEIDFDYGFDFTGIVTPPVSTDYDVTLYAKLGLYCYNFQKGTNLKFVRWEKYNTSTGTAYIDNYITLEAMDPSCNSVFSFQTVFSAAGCYNQDTYHVQDWRVLACRPTCGKSVNEYFDRHEAMDPFYTGKIPKWLSDDALAFDNKKYYVVQESDLHENDWLLVFMEMVFLQENPELKVSPPLEINKVVVETKEDYITEAREKLHAENAIFYISYKYTGVSSSDHKAIIRKTMDGVPEHMSLEIALVK</sequence>
<dbReference type="InterPro" id="IPR006462">
    <property type="entry name" value="MS5"/>
</dbReference>
<dbReference type="EMBL" id="JAEFBJ010000005">
    <property type="protein sequence ID" value="KAG7614092.1"/>
    <property type="molecule type" value="Genomic_DNA"/>
</dbReference>
<evidence type="ECO:0000313" key="2">
    <source>
        <dbReference type="Proteomes" id="UP000694251"/>
    </source>
</evidence>
<dbReference type="AlphaFoldDB" id="A0A8T2DUC9"/>
<gene>
    <name evidence="1" type="ORF">ISN44_As05g059240</name>
</gene>
<organism evidence="1 2">
    <name type="scientific">Arabidopsis suecica</name>
    <name type="common">Swedish thale-cress</name>
    <name type="synonym">Cardaminopsis suecica</name>
    <dbReference type="NCBI Taxonomy" id="45249"/>
    <lineage>
        <taxon>Eukaryota</taxon>
        <taxon>Viridiplantae</taxon>
        <taxon>Streptophyta</taxon>
        <taxon>Embryophyta</taxon>
        <taxon>Tracheophyta</taxon>
        <taxon>Spermatophyta</taxon>
        <taxon>Magnoliopsida</taxon>
        <taxon>eudicotyledons</taxon>
        <taxon>Gunneridae</taxon>
        <taxon>Pentapetalae</taxon>
        <taxon>rosids</taxon>
        <taxon>malvids</taxon>
        <taxon>Brassicales</taxon>
        <taxon>Brassicaceae</taxon>
        <taxon>Camelineae</taxon>
        <taxon>Arabidopsis</taxon>
    </lineage>
</organism>
<dbReference type="Proteomes" id="UP000694251">
    <property type="component" value="Chromosome 5"/>
</dbReference>